<gene>
    <name evidence="2" type="ORF">DUNSADRAFT_6195</name>
</gene>
<organism evidence="2 3">
    <name type="scientific">Dunaliella salina</name>
    <name type="common">Green alga</name>
    <name type="synonym">Protococcus salinus</name>
    <dbReference type="NCBI Taxonomy" id="3046"/>
    <lineage>
        <taxon>Eukaryota</taxon>
        <taxon>Viridiplantae</taxon>
        <taxon>Chlorophyta</taxon>
        <taxon>core chlorophytes</taxon>
        <taxon>Chlorophyceae</taxon>
        <taxon>CS clade</taxon>
        <taxon>Chlamydomonadales</taxon>
        <taxon>Dunaliellaceae</taxon>
        <taxon>Dunaliella</taxon>
    </lineage>
</organism>
<name>A0ABZ3K9N0_DUNSA</name>
<proteinExistence type="predicted"/>
<evidence type="ECO:0000256" key="1">
    <source>
        <dbReference type="SAM" id="MobiDB-lite"/>
    </source>
</evidence>
<evidence type="ECO:0000313" key="3">
    <source>
        <dbReference type="Proteomes" id="UP000815325"/>
    </source>
</evidence>
<feature type="non-terminal residue" evidence="2">
    <location>
        <position position="1"/>
    </location>
</feature>
<evidence type="ECO:0000313" key="2">
    <source>
        <dbReference type="EMBL" id="KAF5825878.1"/>
    </source>
</evidence>
<protein>
    <submittedName>
        <fullName evidence="2">Uncharacterized protein</fullName>
    </submittedName>
</protein>
<comment type="caution">
    <text evidence="2">The sequence shown here is derived from an EMBL/GenBank/DDBJ whole genome shotgun (WGS) entry which is preliminary data.</text>
</comment>
<keyword evidence="3" id="KW-1185">Reference proteome</keyword>
<reference evidence="2" key="1">
    <citation type="submission" date="2017-08" db="EMBL/GenBank/DDBJ databases">
        <authorList>
            <person name="Polle J.E."/>
            <person name="Barry K."/>
            <person name="Cushman J."/>
            <person name="Schmutz J."/>
            <person name="Tran D."/>
            <person name="Hathwaick L.T."/>
            <person name="Yim W.C."/>
            <person name="Jenkins J."/>
            <person name="Mckie-Krisberg Z.M."/>
            <person name="Prochnik S."/>
            <person name="Lindquist E."/>
            <person name="Dockter R.B."/>
            <person name="Adam C."/>
            <person name="Molina H."/>
            <person name="Bunkerborg J."/>
            <person name="Jin E."/>
            <person name="Buchheim M."/>
            <person name="Magnuson J."/>
        </authorList>
    </citation>
    <scope>NUCLEOTIDE SEQUENCE</scope>
    <source>
        <strain evidence="2">CCAP 19/18</strain>
    </source>
</reference>
<dbReference type="EMBL" id="MU071762">
    <property type="protein sequence ID" value="KAF5825878.1"/>
    <property type="molecule type" value="Genomic_DNA"/>
</dbReference>
<dbReference type="Proteomes" id="UP000815325">
    <property type="component" value="Unassembled WGS sequence"/>
</dbReference>
<accession>A0ABZ3K9N0</accession>
<feature type="region of interest" description="Disordered" evidence="1">
    <location>
        <begin position="1"/>
        <end position="22"/>
    </location>
</feature>
<feature type="non-terminal residue" evidence="2">
    <location>
        <position position="74"/>
    </location>
</feature>
<sequence length="74" mass="8009">PLPARGTSASPRVSARDEQQYYAPEEAQVLQDLQARKMEAQQSVDLGRASAQLREIASSRLSNSGGRDAYSVTS</sequence>